<dbReference type="GeneID" id="8852483"/>
<comment type="similarity">
    <text evidence="1">Belongs to the bacterial ribosomal protein bL21 family.</text>
</comment>
<dbReference type="eggNOG" id="KOG1686">
    <property type="taxonomic scope" value="Eukaryota"/>
</dbReference>
<proteinExistence type="inferred from homology"/>
<dbReference type="InterPro" id="IPR028909">
    <property type="entry name" value="bL21-like"/>
</dbReference>
<evidence type="ECO:0000313" key="6">
    <source>
        <dbReference type="Proteomes" id="UP000006671"/>
    </source>
</evidence>
<dbReference type="Pfam" id="PF00829">
    <property type="entry name" value="Ribosomal_L21p"/>
    <property type="match status" value="1"/>
</dbReference>
<evidence type="ECO:0000256" key="4">
    <source>
        <dbReference type="ARBA" id="ARBA00044129"/>
    </source>
</evidence>
<dbReference type="OrthoDB" id="5994at2759"/>
<keyword evidence="3" id="KW-0687">Ribonucleoprotein</keyword>
<protein>
    <recommendedName>
        <fullName evidence="4">Large ribosomal subunit protein bL21m</fullName>
    </recommendedName>
</protein>
<evidence type="ECO:0000256" key="1">
    <source>
        <dbReference type="ARBA" id="ARBA00008563"/>
    </source>
</evidence>
<dbReference type="InterPro" id="IPR001787">
    <property type="entry name" value="Ribosomal_bL21"/>
</dbReference>
<dbReference type="SUPFAM" id="SSF141091">
    <property type="entry name" value="L21p-like"/>
    <property type="match status" value="1"/>
</dbReference>
<accession>D2V3F8</accession>
<dbReference type="Proteomes" id="UP000006671">
    <property type="component" value="Unassembled WGS sequence"/>
</dbReference>
<gene>
    <name evidence="5" type="ORF">NAEGRDRAFT_30692</name>
</gene>
<dbReference type="PANTHER" id="PTHR21349">
    <property type="entry name" value="50S RIBOSOMAL PROTEIN L21"/>
    <property type="match status" value="1"/>
</dbReference>
<reference evidence="5 6" key="1">
    <citation type="journal article" date="2010" name="Cell">
        <title>The genome of Naegleria gruberi illuminates early eukaryotic versatility.</title>
        <authorList>
            <person name="Fritz-Laylin L.K."/>
            <person name="Prochnik S.E."/>
            <person name="Ginger M.L."/>
            <person name="Dacks J.B."/>
            <person name="Carpenter M.L."/>
            <person name="Field M.C."/>
            <person name="Kuo A."/>
            <person name="Paredez A."/>
            <person name="Chapman J."/>
            <person name="Pham J."/>
            <person name="Shu S."/>
            <person name="Neupane R."/>
            <person name="Cipriano M."/>
            <person name="Mancuso J."/>
            <person name="Tu H."/>
            <person name="Salamov A."/>
            <person name="Lindquist E."/>
            <person name="Shapiro H."/>
            <person name="Lucas S."/>
            <person name="Grigoriev I.V."/>
            <person name="Cande W.Z."/>
            <person name="Fulton C."/>
            <person name="Rokhsar D.S."/>
            <person name="Dawson S.C."/>
        </authorList>
    </citation>
    <scope>NUCLEOTIDE SEQUENCE [LARGE SCALE GENOMIC DNA]</scope>
    <source>
        <strain evidence="5 6">NEG-M</strain>
    </source>
</reference>
<dbReference type="NCBIfam" id="TIGR00061">
    <property type="entry name" value="L21"/>
    <property type="match status" value="1"/>
</dbReference>
<dbReference type="InterPro" id="IPR036164">
    <property type="entry name" value="bL21-like_sf"/>
</dbReference>
<organism evidence="6">
    <name type="scientific">Naegleria gruberi</name>
    <name type="common">Amoeba</name>
    <dbReference type="NCBI Taxonomy" id="5762"/>
    <lineage>
        <taxon>Eukaryota</taxon>
        <taxon>Discoba</taxon>
        <taxon>Heterolobosea</taxon>
        <taxon>Tetramitia</taxon>
        <taxon>Eutetramitia</taxon>
        <taxon>Vahlkampfiidae</taxon>
        <taxon>Naegleria</taxon>
    </lineage>
</organism>
<dbReference type="AlphaFoldDB" id="D2V3F8"/>
<dbReference type="VEuPathDB" id="AmoebaDB:NAEGRDRAFT_30692"/>
<dbReference type="GO" id="GO:0003735">
    <property type="term" value="F:structural constituent of ribosome"/>
    <property type="evidence" value="ECO:0007669"/>
    <property type="project" value="InterPro"/>
</dbReference>
<dbReference type="EMBL" id="GG738850">
    <property type="protein sequence ID" value="EFC48630.1"/>
    <property type="molecule type" value="Genomic_DNA"/>
</dbReference>
<dbReference type="HAMAP" id="MF_01363">
    <property type="entry name" value="Ribosomal_bL21"/>
    <property type="match status" value="1"/>
</dbReference>
<keyword evidence="6" id="KW-1185">Reference proteome</keyword>
<dbReference type="GO" id="GO:0005762">
    <property type="term" value="C:mitochondrial large ribosomal subunit"/>
    <property type="evidence" value="ECO:0007669"/>
    <property type="project" value="TreeGrafter"/>
</dbReference>
<sequence length="127" mass="14273">MDQVRELKFAVVQIGGHQYKVTNGDRITVNRIPVEVGTQINLNKILLLGGKDFTAVGRPIVGNASVLATVEQHTRAAYTIAFKKRRRKNSKRFKGHQQQISTLRIDDVQLVDIESAKNAELKVVCYE</sequence>
<dbReference type="RefSeq" id="XP_002681374.1">
    <property type="nucleotide sequence ID" value="XM_002681328.1"/>
</dbReference>
<dbReference type="InParanoid" id="D2V3F8"/>
<evidence type="ECO:0000256" key="3">
    <source>
        <dbReference type="ARBA" id="ARBA00023274"/>
    </source>
</evidence>
<evidence type="ECO:0000256" key="2">
    <source>
        <dbReference type="ARBA" id="ARBA00022980"/>
    </source>
</evidence>
<evidence type="ECO:0000313" key="5">
    <source>
        <dbReference type="EMBL" id="EFC48630.1"/>
    </source>
</evidence>
<dbReference type="PANTHER" id="PTHR21349:SF0">
    <property type="entry name" value="LARGE RIBOSOMAL SUBUNIT PROTEIN BL21M"/>
    <property type="match status" value="1"/>
</dbReference>
<dbReference type="GO" id="GO:0003723">
    <property type="term" value="F:RNA binding"/>
    <property type="evidence" value="ECO:0007669"/>
    <property type="project" value="InterPro"/>
</dbReference>
<dbReference type="GO" id="GO:0006412">
    <property type="term" value="P:translation"/>
    <property type="evidence" value="ECO:0007669"/>
    <property type="project" value="InterPro"/>
</dbReference>
<dbReference type="STRING" id="5762.D2V3F8"/>
<name>D2V3F8_NAEGR</name>
<dbReference type="KEGG" id="ngr:NAEGRDRAFT_30692"/>
<dbReference type="OMA" id="DYFAVVK"/>
<keyword evidence="2" id="KW-0689">Ribosomal protein</keyword>